<proteinExistence type="inferred from homology"/>
<name>A0ABX0FS18_9BURK</name>
<keyword evidence="8" id="KW-1185">Reference proteome</keyword>
<comment type="similarity">
    <text evidence="2">Belongs to the TspO/BZRP family.</text>
</comment>
<evidence type="ECO:0000256" key="1">
    <source>
        <dbReference type="ARBA" id="ARBA00004141"/>
    </source>
</evidence>
<dbReference type="PANTHER" id="PTHR10057">
    <property type="entry name" value="PERIPHERAL-TYPE BENZODIAZEPINE RECEPTOR"/>
    <property type="match status" value="1"/>
</dbReference>
<feature type="transmembrane region" description="Helical" evidence="6">
    <location>
        <begin position="12"/>
        <end position="34"/>
    </location>
</feature>
<gene>
    <name evidence="7" type="ORF">GW587_23485</name>
</gene>
<evidence type="ECO:0000256" key="2">
    <source>
        <dbReference type="ARBA" id="ARBA00007524"/>
    </source>
</evidence>
<keyword evidence="4 6" id="KW-1133">Transmembrane helix</keyword>
<dbReference type="Proteomes" id="UP000666369">
    <property type="component" value="Unassembled WGS sequence"/>
</dbReference>
<keyword evidence="3 6" id="KW-0812">Transmembrane</keyword>
<accession>A0ABX0FS18</accession>
<dbReference type="Gene3D" id="1.20.1260.100">
    <property type="entry name" value="TspO/MBR protein"/>
    <property type="match status" value="1"/>
</dbReference>
<keyword evidence="5 6" id="KW-0472">Membrane</keyword>
<protein>
    <submittedName>
        <fullName evidence="7">Tryptophan-rich sensory protein</fullName>
    </submittedName>
</protein>
<feature type="transmembrane region" description="Helical" evidence="6">
    <location>
        <begin position="112"/>
        <end position="132"/>
    </location>
</feature>
<evidence type="ECO:0000313" key="7">
    <source>
        <dbReference type="EMBL" id="NGZ87210.1"/>
    </source>
</evidence>
<dbReference type="PIRSF" id="PIRSF005859">
    <property type="entry name" value="PBR"/>
    <property type="match status" value="1"/>
</dbReference>
<reference evidence="7 8" key="1">
    <citation type="submission" date="2020-01" db="EMBL/GenBank/DDBJ databases">
        <authorList>
            <person name="Lee S.D."/>
        </authorList>
    </citation>
    <scope>NUCLEOTIDE SEQUENCE [LARGE SCALE GENOMIC DNA]</scope>
    <source>
        <strain evidence="7 8">SAP-35</strain>
    </source>
</reference>
<feature type="transmembrane region" description="Helical" evidence="6">
    <location>
        <begin position="87"/>
        <end position="106"/>
    </location>
</feature>
<dbReference type="InterPro" id="IPR004307">
    <property type="entry name" value="TspO_MBR"/>
</dbReference>
<feature type="transmembrane region" description="Helical" evidence="6">
    <location>
        <begin position="139"/>
        <end position="161"/>
    </location>
</feature>
<evidence type="ECO:0000256" key="5">
    <source>
        <dbReference type="ARBA" id="ARBA00023136"/>
    </source>
</evidence>
<evidence type="ECO:0000256" key="4">
    <source>
        <dbReference type="ARBA" id="ARBA00022989"/>
    </source>
</evidence>
<evidence type="ECO:0000256" key="6">
    <source>
        <dbReference type="SAM" id="Phobius"/>
    </source>
</evidence>
<dbReference type="PANTHER" id="PTHR10057:SF0">
    <property type="entry name" value="TRANSLOCATOR PROTEIN"/>
    <property type="match status" value="1"/>
</dbReference>
<dbReference type="Pfam" id="PF03073">
    <property type="entry name" value="TspO_MBR"/>
    <property type="match status" value="1"/>
</dbReference>
<sequence>MSIHADSHHRPLRLPSLGGWLLLTFAFAAIGAYASAQAGAFYMQLDQPAWAPPAWLFGPAWSTLYLLMAIAAWRVQRTAPPDDARPVLVLYVVQLAVNALWTWLFFAWHRGAWAFAEILLLWVLIAATIVAFRRHDKIAALLLVPYIAWVSFATCLCYSIWQRNPAALS</sequence>
<feature type="transmembrane region" description="Helical" evidence="6">
    <location>
        <begin position="54"/>
        <end position="75"/>
    </location>
</feature>
<organism evidence="7 8">
    <name type="scientific">Duganella aceris</name>
    <dbReference type="NCBI Taxonomy" id="2703883"/>
    <lineage>
        <taxon>Bacteria</taxon>
        <taxon>Pseudomonadati</taxon>
        <taxon>Pseudomonadota</taxon>
        <taxon>Betaproteobacteria</taxon>
        <taxon>Burkholderiales</taxon>
        <taxon>Oxalobacteraceae</taxon>
        <taxon>Telluria group</taxon>
        <taxon>Duganella</taxon>
    </lineage>
</organism>
<dbReference type="CDD" id="cd15904">
    <property type="entry name" value="TSPO_MBR"/>
    <property type="match status" value="1"/>
</dbReference>
<dbReference type="RefSeq" id="WP_166107183.1">
    <property type="nucleotide sequence ID" value="NZ_JAADJT010000011.1"/>
</dbReference>
<evidence type="ECO:0000256" key="3">
    <source>
        <dbReference type="ARBA" id="ARBA00022692"/>
    </source>
</evidence>
<comment type="subcellular location">
    <subcellularLocation>
        <location evidence="1">Membrane</location>
        <topology evidence="1">Multi-pass membrane protein</topology>
    </subcellularLocation>
</comment>
<dbReference type="InterPro" id="IPR038330">
    <property type="entry name" value="TspO/MBR-related_sf"/>
</dbReference>
<comment type="caution">
    <text evidence="7">The sequence shown here is derived from an EMBL/GenBank/DDBJ whole genome shotgun (WGS) entry which is preliminary data.</text>
</comment>
<evidence type="ECO:0000313" key="8">
    <source>
        <dbReference type="Proteomes" id="UP000666369"/>
    </source>
</evidence>
<reference evidence="8" key="2">
    <citation type="submission" date="2023-07" db="EMBL/GenBank/DDBJ databases">
        <title>Duganella aceri sp. nov., isolated from tree sap.</title>
        <authorList>
            <person name="Kim I.S."/>
        </authorList>
    </citation>
    <scope>NUCLEOTIDE SEQUENCE [LARGE SCALE GENOMIC DNA]</scope>
    <source>
        <strain evidence="8">SAP-35</strain>
    </source>
</reference>
<dbReference type="EMBL" id="JAADJT010000011">
    <property type="protein sequence ID" value="NGZ87210.1"/>
    <property type="molecule type" value="Genomic_DNA"/>
</dbReference>